<name>A0A1G7UV82_9MICO</name>
<comment type="similarity">
    <text evidence="7">Belongs to the binding-protein-dependent transport system permease family.</text>
</comment>
<comment type="subcellular location">
    <subcellularLocation>
        <location evidence="1 7">Cell membrane</location>
        <topology evidence="1 7">Multi-pass membrane protein</topology>
    </subcellularLocation>
</comment>
<keyword evidence="2 7" id="KW-0813">Transport</keyword>
<feature type="domain" description="ABC transmembrane type-1" evidence="8">
    <location>
        <begin position="120"/>
        <end position="353"/>
    </location>
</feature>
<evidence type="ECO:0000313" key="9">
    <source>
        <dbReference type="EMBL" id="SDG51201.1"/>
    </source>
</evidence>
<dbReference type="SUPFAM" id="SSF161098">
    <property type="entry name" value="MetI-like"/>
    <property type="match status" value="1"/>
</dbReference>
<evidence type="ECO:0000256" key="1">
    <source>
        <dbReference type="ARBA" id="ARBA00004651"/>
    </source>
</evidence>
<feature type="transmembrane region" description="Helical" evidence="7">
    <location>
        <begin position="329"/>
        <end position="356"/>
    </location>
</feature>
<dbReference type="RefSeq" id="WP_091485678.1">
    <property type="nucleotide sequence ID" value="NZ_LT629692.1"/>
</dbReference>
<evidence type="ECO:0000256" key="7">
    <source>
        <dbReference type="RuleBase" id="RU363032"/>
    </source>
</evidence>
<protein>
    <submittedName>
        <fullName evidence="9">Peptide/nickel transport system permease protein</fullName>
    </submittedName>
</protein>
<sequence length="362" mass="39431">MTTSEVAAVEEPPPFLARRRPRSGGTLGRYLLVRALLIIPTVLILVTLVFFLIRLTGDPITAALGGRLPADQLQERIHEAGYDRPVIVQYFEYLGQVFTGNFGTTITDNRLVTDVLVTYGTATLELVVYALLIAFIVGIPLGMIAAAKRDHAPDAALRVSAILFYATPVFFAGLLAKLVFSVWLGWFPVSGRADVRTEIALSREGNTGFYLIDAIASGNPAYVQDVLSHAVLPAMVLGLLTAGIFLRLVRTNVISTFNMPYVDAARSRGISEYRLVRKHAYKPALIPIITVIGLQIALLLGGAVLTETTFEWQGLGFQLTKYLAARDFVAVQGIVALIAILVALTNFVVDVIAAFLDPRVRY</sequence>
<dbReference type="InterPro" id="IPR000515">
    <property type="entry name" value="MetI-like"/>
</dbReference>
<keyword evidence="10" id="KW-1185">Reference proteome</keyword>
<reference evidence="9 10" key="1">
    <citation type="submission" date="2016-10" db="EMBL/GenBank/DDBJ databases">
        <authorList>
            <person name="de Groot N.N."/>
        </authorList>
    </citation>
    <scope>NUCLEOTIDE SEQUENCE [LARGE SCALE GENOMIC DNA]</scope>
    <source>
        <strain evidence="9 10">DSM 23142</strain>
    </source>
</reference>
<keyword evidence="4 7" id="KW-0812">Transmembrane</keyword>
<keyword evidence="5 7" id="KW-1133">Transmembrane helix</keyword>
<evidence type="ECO:0000259" key="8">
    <source>
        <dbReference type="PROSITE" id="PS50928"/>
    </source>
</evidence>
<keyword evidence="3" id="KW-1003">Cell membrane</keyword>
<accession>A0A1G7UV82</accession>
<evidence type="ECO:0000256" key="6">
    <source>
        <dbReference type="ARBA" id="ARBA00023136"/>
    </source>
</evidence>
<feature type="transmembrane region" description="Helical" evidence="7">
    <location>
        <begin position="31"/>
        <end position="53"/>
    </location>
</feature>
<dbReference type="PROSITE" id="PS50928">
    <property type="entry name" value="ABC_TM1"/>
    <property type="match status" value="1"/>
</dbReference>
<dbReference type="STRING" id="370764.SAMN04489810_0497"/>
<evidence type="ECO:0000256" key="3">
    <source>
        <dbReference type="ARBA" id="ARBA00022475"/>
    </source>
</evidence>
<dbReference type="PANTHER" id="PTHR43163:SF6">
    <property type="entry name" value="DIPEPTIDE TRANSPORT SYSTEM PERMEASE PROTEIN DPPB-RELATED"/>
    <property type="match status" value="1"/>
</dbReference>
<evidence type="ECO:0000313" key="10">
    <source>
        <dbReference type="Proteomes" id="UP000199009"/>
    </source>
</evidence>
<dbReference type="Pfam" id="PF19300">
    <property type="entry name" value="BPD_transp_1_N"/>
    <property type="match status" value="1"/>
</dbReference>
<evidence type="ECO:0000256" key="5">
    <source>
        <dbReference type="ARBA" id="ARBA00022989"/>
    </source>
</evidence>
<proteinExistence type="inferred from homology"/>
<feature type="transmembrane region" description="Helical" evidence="7">
    <location>
        <begin position="284"/>
        <end position="305"/>
    </location>
</feature>
<dbReference type="Gene3D" id="1.10.3720.10">
    <property type="entry name" value="MetI-like"/>
    <property type="match status" value="1"/>
</dbReference>
<dbReference type="EMBL" id="LT629692">
    <property type="protein sequence ID" value="SDG51201.1"/>
    <property type="molecule type" value="Genomic_DNA"/>
</dbReference>
<evidence type="ECO:0000256" key="4">
    <source>
        <dbReference type="ARBA" id="ARBA00022692"/>
    </source>
</evidence>
<dbReference type="GO" id="GO:0055085">
    <property type="term" value="P:transmembrane transport"/>
    <property type="evidence" value="ECO:0007669"/>
    <property type="project" value="InterPro"/>
</dbReference>
<dbReference type="CDD" id="cd06261">
    <property type="entry name" value="TM_PBP2"/>
    <property type="match status" value="1"/>
</dbReference>
<organism evidence="9 10">
    <name type="scientific">Microbacterium pygmaeum</name>
    <dbReference type="NCBI Taxonomy" id="370764"/>
    <lineage>
        <taxon>Bacteria</taxon>
        <taxon>Bacillati</taxon>
        <taxon>Actinomycetota</taxon>
        <taxon>Actinomycetes</taxon>
        <taxon>Micrococcales</taxon>
        <taxon>Microbacteriaceae</taxon>
        <taxon>Microbacterium</taxon>
    </lineage>
</organism>
<dbReference type="InterPro" id="IPR045621">
    <property type="entry name" value="BPD_transp_1_N"/>
</dbReference>
<feature type="transmembrane region" description="Helical" evidence="7">
    <location>
        <begin position="159"/>
        <end position="186"/>
    </location>
</feature>
<dbReference type="InterPro" id="IPR035906">
    <property type="entry name" value="MetI-like_sf"/>
</dbReference>
<evidence type="ECO:0000256" key="2">
    <source>
        <dbReference type="ARBA" id="ARBA00022448"/>
    </source>
</evidence>
<dbReference type="AlphaFoldDB" id="A0A1G7UV82"/>
<feature type="transmembrane region" description="Helical" evidence="7">
    <location>
        <begin position="126"/>
        <end position="147"/>
    </location>
</feature>
<dbReference type="GO" id="GO:0005886">
    <property type="term" value="C:plasma membrane"/>
    <property type="evidence" value="ECO:0007669"/>
    <property type="project" value="UniProtKB-SubCell"/>
</dbReference>
<dbReference type="Proteomes" id="UP000199009">
    <property type="component" value="Chromosome I"/>
</dbReference>
<dbReference type="PANTHER" id="PTHR43163">
    <property type="entry name" value="DIPEPTIDE TRANSPORT SYSTEM PERMEASE PROTEIN DPPB-RELATED"/>
    <property type="match status" value="1"/>
</dbReference>
<dbReference type="Pfam" id="PF00528">
    <property type="entry name" value="BPD_transp_1"/>
    <property type="match status" value="1"/>
</dbReference>
<gene>
    <name evidence="9" type="ORF">SAMN04489810_0497</name>
</gene>
<feature type="transmembrane region" description="Helical" evidence="7">
    <location>
        <begin position="230"/>
        <end position="249"/>
    </location>
</feature>
<keyword evidence="6 7" id="KW-0472">Membrane</keyword>
<dbReference type="OrthoDB" id="9778910at2"/>